<evidence type="ECO:0000313" key="1">
    <source>
        <dbReference type="EMBL" id="CAH2238465.1"/>
    </source>
</evidence>
<proteinExistence type="predicted"/>
<dbReference type="EMBL" id="CAKXAJ010025346">
    <property type="protein sequence ID" value="CAH2238465.1"/>
    <property type="molecule type" value="Genomic_DNA"/>
</dbReference>
<accession>A0A8S4RPU5</accession>
<dbReference type="AlphaFoldDB" id="A0A8S4RPU5"/>
<name>A0A8S4RPU5_9NEOP</name>
<protein>
    <submittedName>
        <fullName evidence="1">Jg23936 protein</fullName>
    </submittedName>
</protein>
<evidence type="ECO:0000313" key="2">
    <source>
        <dbReference type="Proteomes" id="UP000838756"/>
    </source>
</evidence>
<organism evidence="1 2">
    <name type="scientific">Pararge aegeria aegeria</name>
    <dbReference type="NCBI Taxonomy" id="348720"/>
    <lineage>
        <taxon>Eukaryota</taxon>
        <taxon>Metazoa</taxon>
        <taxon>Ecdysozoa</taxon>
        <taxon>Arthropoda</taxon>
        <taxon>Hexapoda</taxon>
        <taxon>Insecta</taxon>
        <taxon>Pterygota</taxon>
        <taxon>Neoptera</taxon>
        <taxon>Endopterygota</taxon>
        <taxon>Lepidoptera</taxon>
        <taxon>Glossata</taxon>
        <taxon>Ditrysia</taxon>
        <taxon>Papilionoidea</taxon>
        <taxon>Nymphalidae</taxon>
        <taxon>Satyrinae</taxon>
        <taxon>Satyrini</taxon>
        <taxon>Parargina</taxon>
        <taxon>Pararge</taxon>
    </lineage>
</organism>
<gene>
    <name evidence="1" type="primary">jg23936</name>
    <name evidence="1" type="ORF">PAEG_LOCUS15551</name>
</gene>
<dbReference type="Proteomes" id="UP000838756">
    <property type="component" value="Unassembled WGS sequence"/>
</dbReference>
<reference evidence="1" key="1">
    <citation type="submission" date="2022-03" db="EMBL/GenBank/DDBJ databases">
        <authorList>
            <person name="Lindestad O."/>
        </authorList>
    </citation>
    <scope>NUCLEOTIDE SEQUENCE</scope>
</reference>
<comment type="caution">
    <text evidence="1">The sequence shown here is derived from an EMBL/GenBank/DDBJ whole genome shotgun (WGS) entry which is preliminary data.</text>
</comment>
<keyword evidence="2" id="KW-1185">Reference proteome</keyword>
<sequence length="163" mass="18041">MRSEEWPSTTTRKDRKGRKLTEKAVVLDPIKSLGDIQRDSKCLTVFLNGFAPSGFERSPMRKSCAELVVSAYFGRPKKIVAYPGHVIRHDRDGLLQLIIMGKVAGTRRIGCKRKSCLLRGWTGIAIATQLFSLASEKARCKKTAGQPSLVGEAPKDECPPTLR</sequence>